<keyword evidence="4 21" id="KW-1003">Cell membrane</keyword>
<evidence type="ECO:0000256" key="3">
    <source>
        <dbReference type="ARBA" id="ARBA00022473"/>
    </source>
</evidence>
<dbReference type="InterPro" id="IPR050387">
    <property type="entry name" value="Hedgehog_Signaling"/>
</dbReference>
<comment type="subcellular location">
    <molecule>Protein hedgehog N-product</molecule>
    <subcellularLocation>
        <location evidence="21">Cell membrane</location>
        <topology evidence="21">Lipid-anchor</topology>
    </subcellularLocation>
</comment>
<dbReference type="CDD" id="cd00081">
    <property type="entry name" value="Hint"/>
    <property type="match status" value="1"/>
</dbReference>
<feature type="binding site" evidence="20">
    <location>
        <position position="133"/>
    </location>
    <ligand>
        <name>Ca(2+)</name>
        <dbReference type="ChEBI" id="CHEBI:29108"/>
        <label>2</label>
    </ligand>
</feature>
<evidence type="ECO:0000259" key="23">
    <source>
        <dbReference type="SMART" id="SM00305"/>
    </source>
</evidence>
<dbReference type="PANTHER" id="PTHR11889">
    <property type="entry name" value="HEDGEHOG"/>
    <property type="match status" value="1"/>
</dbReference>
<dbReference type="GO" id="GO:0001708">
    <property type="term" value="P:cell fate specification"/>
    <property type="evidence" value="ECO:0007669"/>
    <property type="project" value="TreeGrafter"/>
</dbReference>
<dbReference type="GO" id="GO:0000139">
    <property type="term" value="C:Golgi membrane"/>
    <property type="evidence" value="ECO:0007669"/>
    <property type="project" value="UniProtKB-SubCell"/>
</dbReference>
<dbReference type="STRING" id="62062.ENSHHUP00000089970"/>
<evidence type="ECO:0000259" key="24">
    <source>
        <dbReference type="SMART" id="SM00306"/>
    </source>
</evidence>
<dbReference type="InterPro" id="IPR003587">
    <property type="entry name" value="Hint_dom_N"/>
</dbReference>
<dbReference type="FunFam" id="2.170.16.10:FF:000001">
    <property type="entry name" value="Indian hedgehog"/>
    <property type="match status" value="1"/>
</dbReference>
<dbReference type="SUPFAM" id="SSF55166">
    <property type="entry name" value="Hedgehog/DD-peptidase"/>
    <property type="match status" value="1"/>
</dbReference>
<dbReference type="InterPro" id="IPR000320">
    <property type="entry name" value="Hedgehog_signalling_dom"/>
</dbReference>
<feature type="binding site" evidence="20">
    <location>
        <position position="93"/>
    </location>
    <ligand>
        <name>Ca(2+)</name>
        <dbReference type="ChEBI" id="CHEBI:29108"/>
        <label>1</label>
    </ligand>
</feature>
<dbReference type="GeneTree" id="ENSGT00940000159207"/>
<feature type="binding site" evidence="20">
    <location>
        <position position="186"/>
    </location>
    <ligand>
        <name>Zn(2+)</name>
        <dbReference type="ChEBI" id="CHEBI:29105"/>
    </ligand>
</feature>
<comment type="subcellular location">
    <molecule>Sonic hedgehog protein</molecule>
    <subcellularLocation>
        <location evidence="21">Endoplasmic reticulum membrane</location>
    </subcellularLocation>
    <subcellularLocation>
        <location evidence="21">Golgi apparatus membrane</location>
    </subcellularLocation>
</comment>
<evidence type="ECO:0000256" key="17">
    <source>
        <dbReference type="ARBA" id="ARBA00023288"/>
    </source>
</evidence>
<feature type="binding site" evidence="20">
    <location>
        <position position="99"/>
    </location>
    <ligand>
        <name>Ca(2+)</name>
        <dbReference type="ChEBI" id="CHEBI:29108"/>
        <label>1</label>
    </ligand>
</feature>
<evidence type="ECO:0000256" key="13">
    <source>
        <dbReference type="ARBA" id="ARBA00022837"/>
    </source>
</evidence>
<comment type="function">
    <molecule>Protein hedgehog</molecule>
    <text evidence="21">The C-terminal part of the hedgehog protein precursor displays an autoproteolysis activity that results in the cleavage of the full-length protein into two parts (N-product and C-product). In addition, the C-terminal part displays a cholesterol transferase activity that results by the covalent attachment of a cholesterol moiety to the C-terminal of the newly generated N-product.</text>
</comment>
<evidence type="ECO:0000256" key="18">
    <source>
        <dbReference type="ARBA" id="ARBA00034131"/>
    </source>
</evidence>
<keyword evidence="7 20" id="KW-0479">Metal-binding</keyword>
<evidence type="ECO:0000256" key="12">
    <source>
        <dbReference type="ARBA" id="ARBA00022833"/>
    </source>
</evidence>
<evidence type="ECO:0000256" key="16">
    <source>
        <dbReference type="ARBA" id="ARBA00023139"/>
    </source>
</evidence>
<feature type="domain" description="Hint" evidence="23">
    <location>
        <begin position="308"/>
        <end position="352"/>
    </location>
</feature>
<dbReference type="GO" id="GO:0005113">
    <property type="term" value="F:patched binding"/>
    <property type="evidence" value="ECO:0007669"/>
    <property type="project" value="TreeGrafter"/>
</dbReference>
<dbReference type="GO" id="GO:0010468">
    <property type="term" value="P:regulation of gene expression"/>
    <property type="evidence" value="ECO:0007669"/>
    <property type="project" value="TreeGrafter"/>
</dbReference>
<feature type="binding site" evidence="20">
    <location>
        <position position="151"/>
    </location>
    <ligand>
        <name>Zn(2+)</name>
        <dbReference type="ChEBI" id="CHEBI:29105"/>
    </ligand>
</feature>
<dbReference type="Pfam" id="PF01085">
    <property type="entry name" value="HH_signal"/>
    <property type="match status" value="1"/>
</dbReference>
<reference evidence="26" key="1">
    <citation type="submission" date="2018-06" db="EMBL/GenBank/DDBJ databases">
        <title>Genome assembly of Danube salmon.</title>
        <authorList>
            <person name="Macqueen D.J."/>
            <person name="Gundappa M.K."/>
        </authorList>
    </citation>
    <scope>NUCLEOTIDE SEQUENCE [LARGE SCALE GENOMIC DNA]</scope>
</reference>
<keyword evidence="9 21" id="KW-0378">Hydrolase</keyword>
<dbReference type="Gene3D" id="2.170.16.10">
    <property type="entry name" value="Hedgehog/Intein (Hint) domain"/>
    <property type="match status" value="1"/>
</dbReference>
<dbReference type="AlphaFoldDB" id="A0A4W5RUQ1"/>
<name>A0A4W5RUQ1_9TELE</name>
<feature type="binding site" evidence="20">
    <location>
        <position position="129"/>
    </location>
    <ligand>
        <name>Ca(2+)</name>
        <dbReference type="ChEBI" id="CHEBI:29108"/>
        <label>1</label>
    </ligand>
</feature>
<evidence type="ECO:0000256" key="6">
    <source>
        <dbReference type="ARBA" id="ARBA00022679"/>
    </source>
</evidence>
<dbReference type="GO" id="GO:0005886">
    <property type="term" value="C:plasma membrane"/>
    <property type="evidence" value="ECO:0007669"/>
    <property type="project" value="UniProtKB-SubCell"/>
</dbReference>
<evidence type="ECO:0000313" key="26">
    <source>
        <dbReference type="Proteomes" id="UP000314982"/>
    </source>
</evidence>
<keyword evidence="13 20" id="KW-0106">Calcium</keyword>
<keyword evidence="11 21" id="KW-0256">Endoplasmic reticulum</keyword>
<comment type="similarity">
    <text evidence="2 21">Belongs to the hedgehog family.</text>
</comment>
<dbReference type="GO" id="GO:0007417">
    <property type="term" value="P:central nervous system development"/>
    <property type="evidence" value="ECO:0007669"/>
    <property type="project" value="UniProtKB-ARBA"/>
</dbReference>
<keyword evidence="3 21" id="KW-0217">Developmental protein</keyword>
<dbReference type="PROSITE" id="PS51257">
    <property type="entry name" value="PROKAR_LIPOPROTEIN"/>
    <property type="match status" value="1"/>
</dbReference>
<dbReference type="GO" id="GO:0007224">
    <property type="term" value="P:smoothened signaling pathway"/>
    <property type="evidence" value="ECO:0007669"/>
    <property type="project" value="TreeGrafter"/>
</dbReference>
<keyword evidence="17" id="KW-0449">Lipoprotein</keyword>
<dbReference type="GO" id="GO:0007267">
    <property type="term" value="P:cell-cell signaling"/>
    <property type="evidence" value="ECO:0007669"/>
    <property type="project" value="InterPro"/>
</dbReference>
<feature type="binding site" evidence="20">
    <location>
        <position position="130"/>
    </location>
    <ligand>
        <name>Ca(2+)</name>
        <dbReference type="ChEBI" id="CHEBI:29108"/>
        <label>1</label>
    </ligand>
</feature>
<dbReference type="SUPFAM" id="SSF51294">
    <property type="entry name" value="Hedgehog/intein (Hint) domain"/>
    <property type="match status" value="1"/>
</dbReference>
<comment type="subunit">
    <text evidence="18">Multimer.</text>
</comment>
<dbReference type="GO" id="GO:0005789">
    <property type="term" value="C:endoplasmic reticulum membrane"/>
    <property type="evidence" value="ECO:0007669"/>
    <property type="project" value="UniProtKB-SubCell"/>
</dbReference>
<feature type="binding site" evidence="20">
    <location>
        <position position="130"/>
    </location>
    <ligand>
        <name>Ca(2+)</name>
        <dbReference type="ChEBI" id="CHEBI:29108"/>
        <label>2</label>
    </ligand>
</feature>
<feature type="domain" description="Hint" evidence="24">
    <location>
        <begin position="200"/>
        <end position="306"/>
    </location>
</feature>
<keyword evidence="14 21" id="KW-0333">Golgi apparatus</keyword>
<evidence type="ECO:0000256" key="21">
    <source>
        <dbReference type="RuleBase" id="RU280812"/>
    </source>
</evidence>
<dbReference type="PRINTS" id="PR00632">
    <property type="entry name" value="SONICHHOG"/>
</dbReference>
<organism evidence="25 26">
    <name type="scientific">Hucho hucho</name>
    <name type="common">huchen</name>
    <dbReference type="NCBI Taxonomy" id="62062"/>
    <lineage>
        <taxon>Eukaryota</taxon>
        <taxon>Metazoa</taxon>
        <taxon>Chordata</taxon>
        <taxon>Craniata</taxon>
        <taxon>Vertebrata</taxon>
        <taxon>Euteleostomi</taxon>
        <taxon>Actinopterygii</taxon>
        <taxon>Neopterygii</taxon>
        <taxon>Teleostei</taxon>
        <taxon>Protacanthopterygii</taxon>
        <taxon>Salmoniformes</taxon>
        <taxon>Salmonidae</taxon>
        <taxon>Salmoninae</taxon>
        <taxon>Hucho</taxon>
    </lineage>
</organism>
<keyword evidence="8 21" id="KW-0732">Signal</keyword>
<dbReference type="SMART" id="SM00305">
    <property type="entry name" value="HintC"/>
    <property type="match status" value="1"/>
</dbReference>
<dbReference type="GO" id="GO:0042063">
    <property type="term" value="P:gliogenesis"/>
    <property type="evidence" value="ECO:0007669"/>
    <property type="project" value="UniProtKB-ARBA"/>
</dbReference>
<reference evidence="25" key="2">
    <citation type="submission" date="2025-08" db="UniProtKB">
        <authorList>
            <consortium name="Ensembl"/>
        </authorList>
    </citation>
    <scope>IDENTIFICATION</scope>
</reference>
<comment type="catalytic activity">
    <reaction evidence="19">
        <text>glycyl-L-cysteinyl-[protein] + cholesterol + H(+) = [protein]-C-terminal glycyl cholesterol ester + N-terminal L-cysteinyl-[protein]</text>
        <dbReference type="Rhea" id="RHEA:59504"/>
        <dbReference type="Rhea" id="RHEA-COMP:12707"/>
        <dbReference type="Rhea" id="RHEA-COMP:15369"/>
        <dbReference type="Rhea" id="RHEA-COMP:15374"/>
        <dbReference type="ChEBI" id="CHEBI:15378"/>
        <dbReference type="ChEBI" id="CHEBI:16113"/>
        <dbReference type="ChEBI" id="CHEBI:65250"/>
        <dbReference type="ChEBI" id="CHEBI:143135"/>
        <dbReference type="ChEBI" id="CHEBI:143140"/>
    </reaction>
    <physiologicalReaction direction="left-to-right" evidence="19">
        <dbReference type="Rhea" id="RHEA:59505"/>
    </physiologicalReaction>
</comment>
<reference evidence="25" key="3">
    <citation type="submission" date="2025-09" db="UniProtKB">
        <authorList>
            <consortium name="Ensembl"/>
        </authorList>
    </citation>
    <scope>IDENTIFICATION</scope>
</reference>
<dbReference type="GO" id="GO:0016539">
    <property type="term" value="P:intein-mediated protein splicing"/>
    <property type="evidence" value="ECO:0007669"/>
    <property type="project" value="InterPro"/>
</dbReference>
<evidence type="ECO:0000256" key="20">
    <source>
        <dbReference type="PIRSR" id="PIRSR009400-2"/>
    </source>
</evidence>
<evidence type="ECO:0000256" key="11">
    <source>
        <dbReference type="ARBA" id="ARBA00022824"/>
    </source>
</evidence>
<dbReference type="GO" id="GO:0016540">
    <property type="term" value="P:protein autoprocessing"/>
    <property type="evidence" value="ECO:0007669"/>
    <property type="project" value="InterPro"/>
</dbReference>
<dbReference type="PANTHER" id="PTHR11889:SF84">
    <property type="entry name" value="HEDGEHOG PROTEIN"/>
    <property type="match status" value="1"/>
</dbReference>
<evidence type="ECO:0000256" key="22">
    <source>
        <dbReference type="SAM" id="SignalP"/>
    </source>
</evidence>
<keyword evidence="10 21" id="KW-0068">Autocatalytic cleavage</keyword>
<dbReference type="PIRSF" id="PIRSF009400">
    <property type="entry name" value="Peptidase_C46"/>
    <property type="match status" value="1"/>
</dbReference>
<evidence type="ECO:0000256" key="14">
    <source>
        <dbReference type="ARBA" id="ARBA00023034"/>
    </source>
</evidence>
<evidence type="ECO:0000256" key="15">
    <source>
        <dbReference type="ARBA" id="ARBA00023136"/>
    </source>
</evidence>
<dbReference type="Proteomes" id="UP000314982">
    <property type="component" value="Unassembled WGS sequence"/>
</dbReference>
<evidence type="ECO:0000256" key="1">
    <source>
        <dbReference type="ARBA" id="ARBA00004586"/>
    </source>
</evidence>
<keyword evidence="6" id="KW-0808">Transferase</keyword>
<dbReference type="InterPro" id="IPR001767">
    <property type="entry name" value="Hedgehog_Hint"/>
</dbReference>
<evidence type="ECO:0000256" key="5">
    <source>
        <dbReference type="ARBA" id="ARBA00022670"/>
    </source>
</evidence>
<evidence type="ECO:0000256" key="10">
    <source>
        <dbReference type="ARBA" id="ARBA00022813"/>
    </source>
</evidence>
<comment type="function">
    <molecule>Protein hedgehog N-product</molecule>
    <text evidence="21">The dually lipidated hedgehog protein N-product is a morphogen which is essential for a variety of patterning events during development.</text>
</comment>
<sequence length="476" mass="53298">MKVSSWWVSLAWLSLLAIFTWSSLVQGCGPGPGYGFSHRSRKPTPMPYKTYFPKLSENNLGASGRSEGKITRNSERFNELVCNYNPDIIFKDEEKTLADRFMTKRCKDCLNKLAIAVMNHWPGTKLRVTEAWDEDGHHPTDSLHYEGRAVDITTSDRVLDKYGMLAQLAVEAGFDFVYYESKHHVHCSVKADHSVAVEKGGCFPAWARVSVAGGGQKTLASLEPGDRVLALSESGHVVLSRVLLFLHQDHKSRSTFLVLTTQDGHRLALTPHHLVFLAPYYKLHHSEYQAQFASRAKRGDNVLVHGADGRLQPSRIISVSQEEGMGVYAPLTEHGTLFVDGVLASSYALIEDHRLAHWAFGPLRLLLSVIQLVRGEGTQGVQVTEAEREHPKTPTHCNTHQKSLRVWGNQNLSSPGVYVNTNTSDRQSNWTSVPINRDIEGGNCDSVREKVLSVHWYARLLHRLGHICLDPETFHP</sequence>
<evidence type="ECO:0000256" key="2">
    <source>
        <dbReference type="ARBA" id="ARBA00010649"/>
    </source>
</evidence>
<evidence type="ECO:0000256" key="4">
    <source>
        <dbReference type="ARBA" id="ARBA00022475"/>
    </source>
</evidence>
<dbReference type="InterPro" id="IPR006141">
    <property type="entry name" value="Intein_N"/>
</dbReference>
<feature type="binding site" evidence="20">
    <location>
        <position position="94"/>
    </location>
    <ligand>
        <name>Ca(2+)</name>
        <dbReference type="ChEBI" id="CHEBI:29108"/>
        <label>1</label>
    </ligand>
</feature>
<feature type="signal peptide" evidence="22">
    <location>
        <begin position="1"/>
        <end position="22"/>
    </location>
</feature>
<evidence type="ECO:0000256" key="8">
    <source>
        <dbReference type="ARBA" id="ARBA00022729"/>
    </source>
</evidence>
<dbReference type="GO" id="GO:0005615">
    <property type="term" value="C:extracellular space"/>
    <property type="evidence" value="ECO:0007669"/>
    <property type="project" value="TreeGrafter"/>
</dbReference>
<feature type="binding site" evidence="20">
    <location>
        <position position="135"/>
    </location>
    <ligand>
        <name>Ca(2+)</name>
        <dbReference type="ChEBI" id="CHEBI:29108"/>
        <label>2</label>
    </ligand>
</feature>
<keyword evidence="5 21" id="KW-0645">Protease</keyword>
<feature type="binding site" evidence="20">
    <location>
        <position position="94"/>
    </location>
    <ligand>
        <name>Ca(2+)</name>
        <dbReference type="ChEBI" id="CHEBI:29108"/>
        <label>2</label>
    </ligand>
</feature>
<keyword evidence="16" id="KW-0564">Palmitate</keyword>
<dbReference type="Pfam" id="PF01079">
    <property type="entry name" value="Hint"/>
    <property type="match status" value="1"/>
</dbReference>
<proteinExistence type="inferred from homology"/>
<comment type="subcellular location">
    <subcellularLocation>
        <location evidence="1">Endoplasmic reticulum membrane</location>
    </subcellularLocation>
</comment>
<dbReference type="Ensembl" id="ENSHHUT00000092760.1">
    <property type="protein sequence ID" value="ENSHHUP00000089970.1"/>
    <property type="gene ID" value="ENSHHUG00000051948.1"/>
</dbReference>
<keyword evidence="26" id="KW-1185">Reference proteome</keyword>
<keyword evidence="12 20" id="KW-0862">Zinc</keyword>
<feature type="chain" id="PRO_5021337053" description="Hedgehog protein" evidence="22">
    <location>
        <begin position="23"/>
        <end position="476"/>
    </location>
</feature>
<evidence type="ECO:0000313" key="25">
    <source>
        <dbReference type="Ensembl" id="ENSHHUP00000089970.1"/>
    </source>
</evidence>
<dbReference type="InterPro" id="IPR003586">
    <property type="entry name" value="Hint_dom_C"/>
</dbReference>
<evidence type="ECO:0000256" key="7">
    <source>
        <dbReference type="ARBA" id="ARBA00022723"/>
    </source>
</evidence>
<dbReference type="InterPro" id="IPR036844">
    <property type="entry name" value="Hint_dom_sf"/>
</dbReference>
<accession>A0A4W5RUQ1</accession>
<dbReference type="SMART" id="SM00306">
    <property type="entry name" value="HintN"/>
    <property type="match status" value="1"/>
</dbReference>
<evidence type="ECO:0000256" key="9">
    <source>
        <dbReference type="ARBA" id="ARBA00022801"/>
    </source>
</evidence>
<evidence type="ECO:0000256" key="19">
    <source>
        <dbReference type="ARBA" id="ARBA00048589"/>
    </source>
</evidence>
<keyword evidence="15 21" id="KW-0472">Membrane</keyword>
<dbReference type="InterPro" id="IPR009045">
    <property type="entry name" value="Zn_M74/Hedgehog-like"/>
</dbReference>
<dbReference type="GO" id="GO:0008233">
    <property type="term" value="F:peptidase activity"/>
    <property type="evidence" value="ECO:0007669"/>
    <property type="project" value="UniProtKB-UniRule"/>
</dbReference>
<dbReference type="GO" id="GO:0055002">
    <property type="term" value="P:striated muscle cell development"/>
    <property type="evidence" value="ECO:0007669"/>
    <property type="project" value="UniProtKB-ARBA"/>
</dbReference>
<feature type="binding site" evidence="20">
    <location>
        <position position="144"/>
    </location>
    <ligand>
        <name>Zn(2+)</name>
        <dbReference type="ChEBI" id="CHEBI:29105"/>
    </ligand>
</feature>
<protein>
    <recommendedName>
        <fullName evidence="21">Hedgehog protein</fullName>
    </recommendedName>
</protein>
<dbReference type="GO" id="GO:0005509">
    <property type="term" value="F:calcium ion binding"/>
    <property type="evidence" value="ECO:0007669"/>
    <property type="project" value="TreeGrafter"/>
</dbReference>
<dbReference type="GO" id="GO:0016740">
    <property type="term" value="F:transferase activity"/>
    <property type="evidence" value="ECO:0007669"/>
    <property type="project" value="UniProtKB-KW"/>
</dbReference>
<dbReference type="Gene3D" id="3.30.1380.10">
    <property type="match status" value="1"/>
</dbReference>
<dbReference type="FunFam" id="3.30.1380.10:FF:000001">
    <property type="entry name" value="Indian hedgehog"/>
    <property type="match status" value="1"/>
</dbReference>
<dbReference type="PROSITE" id="PS50817">
    <property type="entry name" value="INTEIN_N_TER"/>
    <property type="match status" value="1"/>
</dbReference>
<dbReference type="InterPro" id="IPR001657">
    <property type="entry name" value="Hedgehog"/>
</dbReference>